<evidence type="ECO:0000313" key="2">
    <source>
        <dbReference type="EMBL" id="TQE94828.1"/>
    </source>
</evidence>
<dbReference type="InterPro" id="IPR002591">
    <property type="entry name" value="Phosphodiest/P_Trfase"/>
</dbReference>
<dbReference type="PANTHER" id="PTHR10151:SF120">
    <property type="entry name" value="BIS(5'-ADENOSYL)-TRIPHOSPHATASE"/>
    <property type="match status" value="1"/>
</dbReference>
<keyword evidence="3" id="KW-1185">Reference proteome</keyword>
<reference evidence="2 3" key="1">
    <citation type="submission" date="2019-06" db="EMBL/GenBank/DDBJ databases">
        <title>Genome sequence of Litorilinea aerophila BAA-2444.</title>
        <authorList>
            <person name="Maclea K.S."/>
            <person name="Maurais E.G."/>
            <person name="Iannazzi L.C."/>
        </authorList>
    </citation>
    <scope>NUCLEOTIDE SEQUENCE [LARGE SCALE GENOMIC DNA]</scope>
    <source>
        <strain evidence="2 3">ATCC BAA-2444</strain>
    </source>
</reference>
<feature type="region of interest" description="Disordered" evidence="1">
    <location>
        <begin position="447"/>
        <end position="466"/>
    </location>
</feature>
<dbReference type="Proteomes" id="UP000317371">
    <property type="component" value="Unassembled WGS sequence"/>
</dbReference>
<dbReference type="InterPro" id="IPR017850">
    <property type="entry name" value="Alkaline_phosphatase_core_sf"/>
</dbReference>
<dbReference type="SUPFAM" id="SSF53649">
    <property type="entry name" value="Alkaline phosphatase-like"/>
    <property type="match status" value="1"/>
</dbReference>
<dbReference type="AlphaFoldDB" id="A0A540VDI2"/>
<gene>
    <name evidence="2" type="ORF">FKZ61_14515</name>
</gene>
<evidence type="ECO:0008006" key="4">
    <source>
        <dbReference type="Google" id="ProtNLM"/>
    </source>
</evidence>
<comment type="caution">
    <text evidence="2">The sequence shown here is derived from an EMBL/GenBank/DDBJ whole genome shotgun (WGS) entry which is preliminary data.</text>
</comment>
<sequence length="502" mass="54136">MRSHRPSPRRVLIIGADGLRPDLLDPQLMPTVAALAARGARSQEHHAVYPTHTRVNISTLATGTTPGHHGIVANTMLVPHATEDHIVDTSNYQHIQALEAASRGRALLTPSLGDLLAQRGERVAVAATSSSGAAMLWTHRHLSRVVNPNSAYGIADFYDLREKLGEVPPREESAARQHYAAAAVTDLFLDDPANRVIVLWLNEPDNSQHYHGLGSPEARKALQVVDDCVARVLQGLEARGLRDQFDIFFISDHGHSTVAAHNTLRDYLQQAAAEIGRPLPPLATASDYIYGLPGTAEPTAAELAPLVAWLLAQPWTGVVLAGRPDLASLPGVIHLERVWQGHLNARRPLLAVSPRWSHAPSEAGVPGTVMSLTTQSALRSSHGSLSPYDLHALFIANGPSFQEGLLSSLPTGAIDLLPTVLTLLQLPVPSHVDGRVLWELLADAQGEPGEPRDEVVGPERSAADLTDPQLQLHRVGATSYLHGALQPDTRYPWDATRMASVK</sequence>
<dbReference type="PANTHER" id="PTHR10151">
    <property type="entry name" value="ECTONUCLEOTIDE PYROPHOSPHATASE/PHOSPHODIESTERASE"/>
    <property type="match status" value="1"/>
</dbReference>
<name>A0A540VDI2_9CHLR</name>
<accession>A0A540VDI2</accession>
<evidence type="ECO:0000313" key="3">
    <source>
        <dbReference type="Proteomes" id="UP000317371"/>
    </source>
</evidence>
<dbReference type="OrthoDB" id="9779418at2"/>
<protein>
    <recommendedName>
        <fullName evidence="4">Alkaline phosphatase family protein</fullName>
    </recommendedName>
</protein>
<dbReference type="Pfam" id="PF01663">
    <property type="entry name" value="Phosphodiest"/>
    <property type="match status" value="1"/>
</dbReference>
<dbReference type="EMBL" id="VIGC01000019">
    <property type="protein sequence ID" value="TQE94828.1"/>
    <property type="molecule type" value="Genomic_DNA"/>
</dbReference>
<evidence type="ECO:0000256" key="1">
    <source>
        <dbReference type="SAM" id="MobiDB-lite"/>
    </source>
</evidence>
<dbReference type="Gene3D" id="3.40.720.10">
    <property type="entry name" value="Alkaline Phosphatase, subunit A"/>
    <property type="match status" value="2"/>
</dbReference>
<organism evidence="2 3">
    <name type="scientific">Litorilinea aerophila</name>
    <dbReference type="NCBI Taxonomy" id="1204385"/>
    <lineage>
        <taxon>Bacteria</taxon>
        <taxon>Bacillati</taxon>
        <taxon>Chloroflexota</taxon>
        <taxon>Caldilineae</taxon>
        <taxon>Caldilineales</taxon>
        <taxon>Caldilineaceae</taxon>
        <taxon>Litorilinea</taxon>
    </lineage>
</organism>
<dbReference type="RefSeq" id="WP_141610870.1">
    <property type="nucleotide sequence ID" value="NZ_VIGC02000019.1"/>
</dbReference>
<dbReference type="GO" id="GO:0016787">
    <property type="term" value="F:hydrolase activity"/>
    <property type="evidence" value="ECO:0007669"/>
    <property type="project" value="UniProtKB-ARBA"/>
</dbReference>
<dbReference type="InParanoid" id="A0A540VDI2"/>
<proteinExistence type="predicted"/>